<gene>
    <name evidence="6" type="ORF">AAF712_016380</name>
</gene>
<evidence type="ECO:0000313" key="7">
    <source>
        <dbReference type="Proteomes" id="UP001437256"/>
    </source>
</evidence>
<comment type="caution">
    <text evidence="6">The sequence shown here is derived from an EMBL/GenBank/DDBJ whole genome shotgun (WGS) entry which is preliminary data.</text>
</comment>
<evidence type="ECO:0000259" key="5">
    <source>
        <dbReference type="Pfam" id="PF08386"/>
    </source>
</evidence>
<dbReference type="SUPFAM" id="SSF53474">
    <property type="entry name" value="alpha/beta-Hydrolases"/>
    <property type="match status" value="1"/>
</dbReference>
<feature type="signal peptide" evidence="3">
    <location>
        <begin position="1"/>
        <end position="25"/>
    </location>
</feature>
<feature type="chain" id="PRO_5047364520" description="Alpha/beta-hydrolase" evidence="3">
    <location>
        <begin position="26"/>
        <end position="530"/>
    </location>
</feature>
<evidence type="ECO:0000256" key="2">
    <source>
        <dbReference type="ARBA" id="ARBA00022801"/>
    </source>
</evidence>
<organism evidence="6 7">
    <name type="scientific">Marasmius tenuissimus</name>
    <dbReference type="NCBI Taxonomy" id="585030"/>
    <lineage>
        <taxon>Eukaryota</taxon>
        <taxon>Fungi</taxon>
        <taxon>Dikarya</taxon>
        <taxon>Basidiomycota</taxon>
        <taxon>Agaricomycotina</taxon>
        <taxon>Agaricomycetes</taxon>
        <taxon>Agaricomycetidae</taxon>
        <taxon>Agaricales</taxon>
        <taxon>Marasmiineae</taxon>
        <taxon>Marasmiaceae</taxon>
        <taxon>Marasmius</taxon>
    </lineage>
</organism>
<keyword evidence="3" id="KW-0732">Signal</keyword>
<dbReference type="Pfam" id="PF08386">
    <property type="entry name" value="Abhydrolase_4"/>
    <property type="match status" value="1"/>
</dbReference>
<evidence type="ECO:0000256" key="1">
    <source>
        <dbReference type="ARBA" id="ARBA00010088"/>
    </source>
</evidence>
<comment type="similarity">
    <text evidence="1">Belongs to the peptidase S33 family.</text>
</comment>
<dbReference type="InterPro" id="IPR000073">
    <property type="entry name" value="AB_hydrolase_1"/>
</dbReference>
<evidence type="ECO:0000313" key="6">
    <source>
        <dbReference type="EMBL" id="KAL0057002.1"/>
    </source>
</evidence>
<accession>A0ABR2Z5V8</accession>
<name>A0ABR2Z5V8_9AGAR</name>
<dbReference type="PANTHER" id="PTHR43248">
    <property type="entry name" value="2-SUCCINYL-6-HYDROXY-2,4-CYCLOHEXADIENE-1-CARBOXYLATE SYNTHASE"/>
    <property type="match status" value="1"/>
</dbReference>
<dbReference type="InterPro" id="IPR029058">
    <property type="entry name" value="AB_hydrolase_fold"/>
</dbReference>
<sequence length="530" mass="57999">MDRIRSRKSLSLLISCLISLAPVNGQAWNESSWVTMQPSKDLQWVECYPGGFQCTRFQVPLNYSEPDGESAAIALIRLPANVSADSAEYRGPILFNPGGPGGSGIDQIVEEGAQFQAVFPQWDIVGFDPRGVYRSTPKISFYKNVVEYISSPLPAMELNHSSSSVESYWAMSKTLGAAAFGRNGDVLRHTNTENVARDMLAITEAHGREKLQYIGVSYGSILGATFAALFPDKVERLVIDGVADVQDDYYTTKWLTSVIDMDKTLQWFFKSCYEAGPDSCAFHESSVEAISSKYNKLYDTLINSPMPVQAGETYQPVDYTLLRRTMVKQLYFPFLTWPKLAVALDALDNGNATAFLEFASPASFANATAAEPTDQGFQKSPEDMIAYICNDGEFVPPELEEAYRHYQEMTEVSSFGSIWASWRLICSGWSRSIPKAFRGPISGNTSFPLLLVGNTADPVTPLAGARAVASGFPGSVVLQRDSPGHTYSILAFPSKCTVEATVAYFLNGTLPEEGTVCPLDRPPFSAAEGA</sequence>
<keyword evidence="2" id="KW-0378">Hydrolase</keyword>
<reference evidence="6 7" key="1">
    <citation type="submission" date="2024-05" db="EMBL/GenBank/DDBJ databases">
        <title>A draft genome resource for the thread blight pathogen Marasmius tenuissimus strain MS-2.</title>
        <authorList>
            <person name="Yulfo-Soto G.E."/>
            <person name="Baruah I.K."/>
            <person name="Amoako-Attah I."/>
            <person name="Bukari Y."/>
            <person name="Meinhardt L.W."/>
            <person name="Bailey B.A."/>
            <person name="Cohen S.P."/>
        </authorList>
    </citation>
    <scope>NUCLEOTIDE SEQUENCE [LARGE SCALE GENOMIC DNA]</scope>
    <source>
        <strain evidence="6 7">MS-2</strain>
    </source>
</reference>
<dbReference type="Proteomes" id="UP001437256">
    <property type="component" value="Unassembled WGS sequence"/>
</dbReference>
<evidence type="ECO:0000259" key="4">
    <source>
        <dbReference type="Pfam" id="PF00561"/>
    </source>
</evidence>
<feature type="domain" description="AB hydrolase-1" evidence="4">
    <location>
        <begin position="92"/>
        <end position="273"/>
    </location>
</feature>
<feature type="domain" description="Peptidase S33 tripeptidyl aminopeptidase-like C-terminal" evidence="5">
    <location>
        <begin position="415"/>
        <end position="517"/>
    </location>
</feature>
<dbReference type="InterPro" id="IPR051601">
    <property type="entry name" value="Serine_prot/Carboxylest_S33"/>
</dbReference>
<protein>
    <recommendedName>
        <fullName evidence="8">Alpha/beta-hydrolase</fullName>
    </recommendedName>
</protein>
<evidence type="ECO:0000256" key="3">
    <source>
        <dbReference type="SAM" id="SignalP"/>
    </source>
</evidence>
<proteinExistence type="inferred from homology"/>
<evidence type="ECO:0008006" key="8">
    <source>
        <dbReference type="Google" id="ProtNLM"/>
    </source>
</evidence>
<dbReference type="Gene3D" id="3.40.50.1820">
    <property type="entry name" value="alpha/beta hydrolase"/>
    <property type="match status" value="1"/>
</dbReference>
<dbReference type="InterPro" id="IPR013595">
    <property type="entry name" value="Pept_S33_TAP-like_C"/>
</dbReference>
<keyword evidence="7" id="KW-1185">Reference proteome</keyword>
<dbReference type="Pfam" id="PF00561">
    <property type="entry name" value="Abhydrolase_1"/>
    <property type="match status" value="1"/>
</dbReference>
<dbReference type="PANTHER" id="PTHR43248:SF25">
    <property type="entry name" value="AB HYDROLASE-1 DOMAIN-CONTAINING PROTEIN-RELATED"/>
    <property type="match status" value="1"/>
</dbReference>
<dbReference type="EMBL" id="JBBXMP010000758">
    <property type="protein sequence ID" value="KAL0057002.1"/>
    <property type="molecule type" value="Genomic_DNA"/>
</dbReference>